<evidence type="ECO:0000313" key="1">
    <source>
        <dbReference type="EMBL" id="PAA54721.1"/>
    </source>
</evidence>
<feature type="non-terminal residue" evidence="1">
    <location>
        <position position="1"/>
    </location>
</feature>
<dbReference type="Proteomes" id="UP000215902">
    <property type="component" value="Unassembled WGS sequence"/>
</dbReference>
<proteinExistence type="predicted"/>
<keyword evidence="2" id="KW-1185">Reference proteome</keyword>
<protein>
    <submittedName>
        <fullName evidence="1">Uncharacterized protein</fullName>
    </submittedName>
</protein>
<reference evidence="1 2" key="1">
    <citation type="submission" date="2017-06" db="EMBL/GenBank/DDBJ databases">
        <title>A platform for efficient transgenesis in Macrostomum lignano, a flatworm model organism for stem cell research.</title>
        <authorList>
            <person name="Berezikov E."/>
        </authorList>
    </citation>
    <scope>NUCLEOTIDE SEQUENCE [LARGE SCALE GENOMIC DNA]</scope>
    <source>
        <strain evidence="1">DV1</strain>
        <tissue evidence="1">Whole organism</tissue>
    </source>
</reference>
<gene>
    <name evidence="1" type="ORF">BOX15_Mlig005238g1</name>
</gene>
<accession>A0A267DZJ5</accession>
<sequence length="93" mass="9970">FEDIEDMAGRPAAPTTIVEPADVLPAIELTELDLNHRELALLTDDTAVQWLARHGLLRNSIDCPNCATAMSYSGSATTTPADCDSLLTNNRGT</sequence>
<dbReference type="AlphaFoldDB" id="A0A267DZJ5"/>
<evidence type="ECO:0000313" key="2">
    <source>
        <dbReference type="Proteomes" id="UP000215902"/>
    </source>
</evidence>
<comment type="caution">
    <text evidence="1">The sequence shown here is derived from an EMBL/GenBank/DDBJ whole genome shotgun (WGS) entry which is preliminary data.</text>
</comment>
<name>A0A267DZJ5_9PLAT</name>
<organism evidence="1 2">
    <name type="scientific">Macrostomum lignano</name>
    <dbReference type="NCBI Taxonomy" id="282301"/>
    <lineage>
        <taxon>Eukaryota</taxon>
        <taxon>Metazoa</taxon>
        <taxon>Spiralia</taxon>
        <taxon>Lophotrochozoa</taxon>
        <taxon>Platyhelminthes</taxon>
        <taxon>Rhabditophora</taxon>
        <taxon>Macrostomorpha</taxon>
        <taxon>Macrostomida</taxon>
        <taxon>Macrostomidae</taxon>
        <taxon>Macrostomum</taxon>
    </lineage>
</organism>
<dbReference type="EMBL" id="NIVC01002867">
    <property type="protein sequence ID" value="PAA54721.1"/>
    <property type="molecule type" value="Genomic_DNA"/>
</dbReference>